<dbReference type="OrthoDB" id="297496at2759"/>
<organism evidence="2 3">
    <name type="scientific">Strongylus vulgaris</name>
    <name type="common">Blood worm</name>
    <dbReference type="NCBI Taxonomy" id="40348"/>
    <lineage>
        <taxon>Eukaryota</taxon>
        <taxon>Metazoa</taxon>
        <taxon>Ecdysozoa</taxon>
        <taxon>Nematoda</taxon>
        <taxon>Chromadorea</taxon>
        <taxon>Rhabditida</taxon>
        <taxon>Rhabditina</taxon>
        <taxon>Rhabditomorpha</taxon>
        <taxon>Strongyloidea</taxon>
        <taxon>Strongylidae</taxon>
        <taxon>Strongylus</taxon>
    </lineage>
</organism>
<name>A0A3P7IMM2_STRVU</name>
<keyword evidence="3" id="KW-1185">Reference proteome</keyword>
<proteinExistence type="predicted"/>
<evidence type="ECO:0000256" key="1">
    <source>
        <dbReference type="SAM" id="Phobius"/>
    </source>
</evidence>
<keyword evidence="1" id="KW-0472">Membrane</keyword>
<dbReference type="AlphaFoldDB" id="A0A3P7IMM2"/>
<accession>A0A3P7IMM2</accession>
<keyword evidence="1" id="KW-0812">Transmembrane</keyword>
<dbReference type="EMBL" id="UYYB01094438">
    <property type="protein sequence ID" value="VDM74301.1"/>
    <property type="molecule type" value="Genomic_DNA"/>
</dbReference>
<evidence type="ECO:0000313" key="3">
    <source>
        <dbReference type="Proteomes" id="UP000270094"/>
    </source>
</evidence>
<evidence type="ECO:0000313" key="2">
    <source>
        <dbReference type="EMBL" id="VDM74301.1"/>
    </source>
</evidence>
<keyword evidence="1" id="KW-1133">Transmembrane helix</keyword>
<protein>
    <submittedName>
        <fullName evidence="2">Uncharacterized protein</fullName>
    </submittedName>
</protein>
<sequence>MHNLQQKNRFEVSVGIAEYLDAQLKAKPFTLHCSLLLLVLAYAFAGGFIFNRLEAEAFQRHQEETRQEKIRCVLKAELIKDVAAIFRNKKLQAKDIILVAEVIGKRIELSRKFVPLFSTSKNSKKPKVLTTQYVIWKWELPFKSTRLVQHFRLFQMKSD</sequence>
<feature type="transmembrane region" description="Helical" evidence="1">
    <location>
        <begin position="29"/>
        <end position="50"/>
    </location>
</feature>
<dbReference type="Gene3D" id="1.10.287.70">
    <property type="match status" value="1"/>
</dbReference>
<gene>
    <name evidence="2" type="ORF">SVUK_LOCUS9299</name>
</gene>
<reference evidence="2 3" key="1">
    <citation type="submission" date="2018-11" db="EMBL/GenBank/DDBJ databases">
        <authorList>
            <consortium name="Pathogen Informatics"/>
        </authorList>
    </citation>
    <scope>NUCLEOTIDE SEQUENCE [LARGE SCALE GENOMIC DNA]</scope>
</reference>
<dbReference type="Proteomes" id="UP000270094">
    <property type="component" value="Unassembled WGS sequence"/>
</dbReference>